<dbReference type="RefSeq" id="WP_111632108.1">
    <property type="nucleotide sequence ID" value="NZ_QLLR01000001.1"/>
</dbReference>
<dbReference type="SUPFAM" id="SSF49464">
    <property type="entry name" value="Carboxypeptidase regulatory domain-like"/>
    <property type="match status" value="1"/>
</dbReference>
<evidence type="ECO:0000256" key="8">
    <source>
        <dbReference type="ARBA" id="ARBA00023170"/>
    </source>
</evidence>
<evidence type="ECO:0000256" key="11">
    <source>
        <dbReference type="RuleBase" id="RU003357"/>
    </source>
</evidence>
<evidence type="ECO:0000256" key="7">
    <source>
        <dbReference type="ARBA" id="ARBA00023136"/>
    </source>
</evidence>
<dbReference type="PANTHER" id="PTHR30069:SF29">
    <property type="entry name" value="HEMOGLOBIN AND HEMOGLOBIN-HAPTOGLOBIN-BINDING PROTEIN 1-RELATED"/>
    <property type="match status" value="1"/>
</dbReference>
<evidence type="ECO:0000256" key="1">
    <source>
        <dbReference type="ARBA" id="ARBA00004571"/>
    </source>
</evidence>
<dbReference type="InterPro" id="IPR000531">
    <property type="entry name" value="Beta-barrel_TonB"/>
</dbReference>
<evidence type="ECO:0000256" key="2">
    <source>
        <dbReference type="ARBA" id="ARBA00022448"/>
    </source>
</evidence>
<gene>
    <name evidence="15" type="ORF">LY11_00483</name>
</gene>
<accession>A0A327TAH3</accession>
<feature type="domain" description="TonB-dependent receptor-like beta-barrel" evidence="13">
    <location>
        <begin position="326"/>
        <end position="773"/>
    </location>
</feature>
<dbReference type="Gene3D" id="2.170.130.10">
    <property type="entry name" value="TonB-dependent receptor, plug domain"/>
    <property type="match status" value="1"/>
</dbReference>
<organism evidence="15 16">
    <name type="scientific">Pedobacter cryoconitis</name>
    <dbReference type="NCBI Taxonomy" id="188932"/>
    <lineage>
        <taxon>Bacteria</taxon>
        <taxon>Pseudomonadati</taxon>
        <taxon>Bacteroidota</taxon>
        <taxon>Sphingobacteriia</taxon>
        <taxon>Sphingobacteriales</taxon>
        <taxon>Sphingobacteriaceae</taxon>
        <taxon>Pedobacter</taxon>
    </lineage>
</organism>
<dbReference type="GO" id="GO:0015344">
    <property type="term" value="F:siderophore uptake transmembrane transporter activity"/>
    <property type="evidence" value="ECO:0007669"/>
    <property type="project" value="TreeGrafter"/>
</dbReference>
<evidence type="ECO:0000256" key="3">
    <source>
        <dbReference type="ARBA" id="ARBA00022452"/>
    </source>
</evidence>
<dbReference type="Proteomes" id="UP000249754">
    <property type="component" value="Unassembled WGS sequence"/>
</dbReference>
<dbReference type="Gene3D" id="2.40.170.20">
    <property type="entry name" value="TonB-dependent receptor, beta-barrel domain"/>
    <property type="match status" value="1"/>
</dbReference>
<dbReference type="InterPro" id="IPR012910">
    <property type="entry name" value="Plug_dom"/>
</dbReference>
<dbReference type="Pfam" id="PF07715">
    <property type="entry name" value="Plug"/>
    <property type="match status" value="1"/>
</dbReference>
<sequence length="797" mass="88845">MSFRKILLSLAITALSFAAYAQNSATISGYVKDSTSVITGATLFLKNTKTGAVTGNDGYYELKGVLPGNYTIIASYMGYVTSSKQVFLKPGQQFNLSFTLKKNYQELDNVAITGKTKSQEIKESGFAVNAIDLKKFANTTADLNQVLNRSAGIKIREQGGLGSDFKFTMNGLSGKQVKFFLDGIPMETFGSAMSLNNIPVNLAERIEIYKGVVPVELGSDALGGAINIVTDQHTKKFLDASYSYGSFNTSRAALAGRFTTDKSGLIFNFSGYHNYSDNDYLMRNNPEYGAPIQVNEGGVVVQKDAYRFHDAYKSTMGQMDVGVVNKSWADQLSLGFLYSSLYKEIQTGASQNIVYGGATNNEQFFMPSLKYKKNDFLLKGLSVNATASYSTTKSHVTDTSGYKYGWGGIVKPEEIAGEIGGVKTIYRYKNNTAIGRINLAYKIDDQQSINLNYSYSHFSRSAKEELGRLKDNPFAIPNTITKNILGLAYQRTLWKDKLTITPFAKYYGYDAFVPNAVSLGGSNGWENADSRTHQDNFGYGIASRFKINENAGIKASFEHAYRLQEPDELFGDGINVVSNTALKPEKSDNINVGLYYHYQLNDHRIAFDASYFYRNAKDFIYMAVPAGRYSNYLNVGKAEISGVEGEVSYNYRQLLEFSVNATYQNARNNQEFQAGSTTIKDATFRDKIPNQPWVYGNASIGIGKNDLLGKDSRLQFNWSTQYVHWFYLTWESLGSKESNNKIPSQLTHNASLAYSFKGGRYNISAESFNVTNVIAYDNFRLQKPGRSFYVKLRYFIK</sequence>
<evidence type="ECO:0000259" key="14">
    <source>
        <dbReference type="Pfam" id="PF07715"/>
    </source>
</evidence>
<reference evidence="15 16" key="1">
    <citation type="submission" date="2018-06" db="EMBL/GenBank/DDBJ databases">
        <title>Genomic Encyclopedia of Archaeal and Bacterial Type Strains, Phase II (KMG-II): from individual species to whole genera.</title>
        <authorList>
            <person name="Goeker M."/>
        </authorList>
    </citation>
    <scope>NUCLEOTIDE SEQUENCE [LARGE SCALE GENOMIC DNA]</scope>
    <source>
        <strain evidence="15 16">DSM 14825</strain>
    </source>
</reference>
<dbReference type="InterPro" id="IPR039426">
    <property type="entry name" value="TonB-dep_rcpt-like"/>
</dbReference>
<keyword evidence="4 10" id="KW-0812">Transmembrane</keyword>
<evidence type="ECO:0000313" key="16">
    <source>
        <dbReference type="Proteomes" id="UP000249754"/>
    </source>
</evidence>
<evidence type="ECO:0000256" key="12">
    <source>
        <dbReference type="SAM" id="SignalP"/>
    </source>
</evidence>
<keyword evidence="9 10" id="KW-0998">Cell outer membrane</keyword>
<evidence type="ECO:0000256" key="9">
    <source>
        <dbReference type="ARBA" id="ARBA00023237"/>
    </source>
</evidence>
<dbReference type="InterPro" id="IPR008969">
    <property type="entry name" value="CarboxyPept-like_regulatory"/>
</dbReference>
<dbReference type="Pfam" id="PF00593">
    <property type="entry name" value="TonB_dep_Rec_b-barrel"/>
    <property type="match status" value="1"/>
</dbReference>
<keyword evidence="7 10" id="KW-0472">Membrane</keyword>
<evidence type="ECO:0000313" key="15">
    <source>
        <dbReference type="EMBL" id="RAJ37405.1"/>
    </source>
</evidence>
<feature type="domain" description="TonB-dependent receptor plug" evidence="14">
    <location>
        <begin position="122"/>
        <end position="225"/>
    </location>
</feature>
<evidence type="ECO:0000256" key="6">
    <source>
        <dbReference type="ARBA" id="ARBA00023077"/>
    </source>
</evidence>
<feature type="signal peptide" evidence="12">
    <location>
        <begin position="1"/>
        <end position="21"/>
    </location>
</feature>
<proteinExistence type="inferred from homology"/>
<dbReference type="AlphaFoldDB" id="A0A327TAH3"/>
<keyword evidence="3 10" id="KW-1134">Transmembrane beta strand</keyword>
<dbReference type="GO" id="GO:0044718">
    <property type="term" value="P:siderophore transmembrane transport"/>
    <property type="evidence" value="ECO:0007669"/>
    <property type="project" value="TreeGrafter"/>
</dbReference>
<dbReference type="GO" id="GO:0009279">
    <property type="term" value="C:cell outer membrane"/>
    <property type="evidence" value="ECO:0007669"/>
    <property type="project" value="UniProtKB-SubCell"/>
</dbReference>
<feature type="chain" id="PRO_5016378467" evidence="12">
    <location>
        <begin position="22"/>
        <end position="797"/>
    </location>
</feature>
<evidence type="ECO:0000256" key="10">
    <source>
        <dbReference type="PROSITE-ProRule" id="PRU01360"/>
    </source>
</evidence>
<comment type="similarity">
    <text evidence="10 11">Belongs to the TonB-dependent receptor family.</text>
</comment>
<dbReference type="SUPFAM" id="SSF56935">
    <property type="entry name" value="Porins"/>
    <property type="match status" value="1"/>
</dbReference>
<keyword evidence="5 12" id="KW-0732">Signal</keyword>
<keyword evidence="8 15" id="KW-0675">Receptor</keyword>
<dbReference type="OrthoDB" id="9812892at2"/>
<name>A0A327TAH3_9SPHI</name>
<dbReference type="PANTHER" id="PTHR30069">
    <property type="entry name" value="TONB-DEPENDENT OUTER MEMBRANE RECEPTOR"/>
    <property type="match status" value="1"/>
</dbReference>
<keyword evidence="6 11" id="KW-0798">TonB box</keyword>
<comment type="subcellular location">
    <subcellularLocation>
        <location evidence="1 10">Cell outer membrane</location>
        <topology evidence="1 10">Multi-pass membrane protein</topology>
    </subcellularLocation>
</comment>
<evidence type="ECO:0000256" key="4">
    <source>
        <dbReference type="ARBA" id="ARBA00022692"/>
    </source>
</evidence>
<dbReference type="PROSITE" id="PS52016">
    <property type="entry name" value="TONB_DEPENDENT_REC_3"/>
    <property type="match status" value="1"/>
</dbReference>
<dbReference type="InterPro" id="IPR037066">
    <property type="entry name" value="Plug_dom_sf"/>
</dbReference>
<dbReference type="EMBL" id="QLLR01000001">
    <property type="protein sequence ID" value="RAJ37405.1"/>
    <property type="molecule type" value="Genomic_DNA"/>
</dbReference>
<comment type="caution">
    <text evidence="15">The sequence shown here is derived from an EMBL/GenBank/DDBJ whole genome shotgun (WGS) entry which is preliminary data.</text>
</comment>
<dbReference type="Gene3D" id="2.60.40.1120">
    <property type="entry name" value="Carboxypeptidase-like, regulatory domain"/>
    <property type="match status" value="1"/>
</dbReference>
<evidence type="ECO:0000256" key="5">
    <source>
        <dbReference type="ARBA" id="ARBA00022729"/>
    </source>
</evidence>
<dbReference type="InterPro" id="IPR036942">
    <property type="entry name" value="Beta-barrel_TonB_sf"/>
</dbReference>
<protein>
    <submittedName>
        <fullName evidence="15">Outer membrane receptor protein involved in Fe transport</fullName>
    </submittedName>
</protein>
<keyword evidence="2 10" id="KW-0813">Transport</keyword>
<dbReference type="Pfam" id="PF13715">
    <property type="entry name" value="CarbopepD_reg_2"/>
    <property type="match status" value="1"/>
</dbReference>
<evidence type="ECO:0000259" key="13">
    <source>
        <dbReference type="Pfam" id="PF00593"/>
    </source>
</evidence>